<keyword evidence="1" id="KW-0472">Membrane</keyword>
<comment type="caution">
    <text evidence="3">The sequence shown here is derived from an EMBL/GenBank/DDBJ whole genome shotgun (WGS) entry which is preliminary data.</text>
</comment>
<dbReference type="AlphaFoldDB" id="A0A7W6LH98"/>
<evidence type="ECO:0000259" key="2">
    <source>
        <dbReference type="Pfam" id="PF16998"/>
    </source>
</evidence>
<gene>
    <name evidence="3" type="ORF">GGQ72_001460</name>
</gene>
<dbReference type="Pfam" id="PF16998">
    <property type="entry name" value="17kDa_Anti_2"/>
    <property type="match status" value="1"/>
</dbReference>
<feature type="transmembrane region" description="Helical" evidence="1">
    <location>
        <begin position="27"/>
        <end position="47"/>
    </location>
</feature>
<name>A0A7W6LH98_9HYPH</name>
<organism evidence="3 4">
    <name type="scientific">Rhizobium rhizoryzae</name>
    <dbReference type="NCBI Taxonomy" id="451876"/>
    <lineage>
        <taxon>Bacteria</taxon>
        <taxon>Pseudomonadati</taxon>
        <taxon>Pseudomonadota</taxon>
        <taxon>Alphaproteobacteria</taxon>
        <taxon>Hyphomicrobiales</taxon>
        <taxon>Rhizobiaceae</taxon>
        <taxon>Rhizobium/Agrobacterium group</taxon>
        <taxon>Rhizobium</taxon>
    </lineage>
</organism>
<dbReference type="InterPro" id="IPR032635">
    <property type="entry name" value="Anti_2"/>
</dbReference>
<proteinExistence type="predicted"/>
<reference evidence="3 4" key="1">
    <citation type="submission" date="2020-08" db="EMBL/GenBank/DDBJ databases">
        <title>Genomic Encyclopedia of Type Strains, Phase IV (KMG-IV): sequencing the most valuable type-strain genomes for metagenomic binning, comparative biology and taxonomic classification.</title>
        <authorList>
            <person name="Goeker M."/>
        </authorList>
    </citation>
    <scope>NUCLEOTIDE SEQUENCE [LARGE SCALE GENOMIC DNA]</scope>
    <source>
        <strain evidence="3 4">DSM 29514</strain>
    </source>
</reference>
<feature type="domain" description="Surface antigen" evidence="2">
    <location>
        <begin position="44"/>
        <end position="154"/>
    </location>
</feature>
<protein>
    <recommendedName>
        <fullName evidence="2">Surface antigen domain-containing protein</fullName>
    </recommendedName>
</protein>
<evidence type="ECO:0000256" key="1">
    <source>
        <dbReference type="SAM" id="Phobius"/>
    </source>
</evidence>
<evidence type="ECO:0000313" key="4">
    <source>
        <dbReference type="Proteomes" id="UP000519897"/>
    </source>
</evidence>
<dbReference type="PROSITE" id="PS51257">
    <property type="entry name" value="PROKAR_LIPOPROTEIN"/>
    <property type="match status" value="1"/>
</dbReference>
<dbReference type="EMBL" id="JACIEC010000001">
    <property type="protein sequence ID" value="MBB4142961.1"/>
    <property type="molecule type" value="Genomic_DNA"/>
</dbReference>
<keyword evidence="1" id="KW-1133">Transmembrane helix</keyword>
<sequence length="156" mass="16502">MIGRKVAVTHKTINRTPGTSLRSVQTAILVVMACALAGCTTGAMDLFGSTPKVDRTLSTATVPTRTTESVSDEKTVLNAVSSADLVKLGSSPLPWANTSTGSAGVVSEIHEVNLNSQVCRQFLTTRHSYEGIARMRGNACLVGTEWTMTSFAPQTN</sequence>
<dbReference type="RefSeq" id="WP_244484636.1">
    <property type="nucleotide sequence ID" value="NZ_CP049250.1"/>
</dbReference>
<evidence type="ECO:0000313" key="3">
    <source>
        <dbReference type="EMBL" id="MBB4142961.1"/>
    </source>
</evidence>
<accession>A0A7W6LH98</accession>
<keyword evidence="1" id="KW-0812">Transmembrane</keyword>
<dbReference type="Proteomes" id="UP000519897">
    <property type="component" value="Unassembled WGS sequence"/>
</dbReference>
<keyword evidence="4" id="KW-1185">Reference proteome</keyword>